<feature type="compositionally biased region" description="Polar residues" evidence="1">
    <location>
        <begin position="441"/>
        <end position="454"/>
    </location>
</feature>
<evidence type="ECO:0000313" key="2">
    <source>
        <dbReference type="EMBL" id="TDD28019.1"/>
    </source>
</evidence>
<keyword evidence="3" id="KW-1185">Reference proteome</keyword>
<dbReference type="EMBL" id="SMKR01000027">
    <property type="protein sequence ID" value="TDD28019.1"/>
    <property type="molecule type" value="Genomic_DNA"/>
</dbReference>
<comment type="caution">
    <text evidence="2">The sequence shown here is derived from an EMBL/GenBank/DDBJ whole genome shotgun (WGS) entry which is preliminary data.</text>
</comment>
<proteinExistence type="predicted"/>
<accession>A0A4R4XC93</accession>
<protein>
    <submittedName>
        <fullName evidence="2">Uncharacterized protein</fullName>
    </submittedName>
</protein>
<feature type="compositionally biased region" description="Low complexity" evidence="1">
    <location>
        <begin position="488"/>
        <end position="512"/>
    </location>
</feature>
<feature type="non-terminal residue" evidence="2">
    <location>
        <position position="600"/>
    </location>
</feature>
<gene>
    <name evidence="2" type="ORF">E1218_08790</name>
</gene>
<sequence>MIKPEGIPIAELTKVVSALDENVSGLSKLGQGFTDVGNGVHTTFQRLTGVYHAPEREVLVGSTKKIQKNLTEFGPSLPKMSGHLVTLADEVRSRLGKLKDIRDEAYEWHRRKNRNPDWQNDQDMIDDNNRMVQDTTRIMQEELPGLCFTAANEIVKLHGGKTWDPKTGVREGEEPPPPPDEDKEPEPPAWGTEEERDKPLWQDIVEFPVDFVVGVATVVGETIESVLTLIPVLPLLGEIPGLRDWAKDTLGYDIPTWEDAGNAWVGLGTFVGQIATAPIQLAWWGFDAVTGMDTRPDWVKDWGEMGLTMGEQMFKGFVAWDEWSKNPGKALGMALTNVVATVASGGSAGAVKTAALAGKFGAASNAVARVANVAGKLQNARIGLHDMTLGAVTKIPKVSDVVGGLSKIPIVGDTFTMQGVPSVNVPSVDAPSVDSPDVSVDTPNASVDTPSVNAPSVDAPTVTAPSVDAPTVTAPSVDVPSVNAPSVNAPSINAPSADAPSANAPSAPLSHADPGTTTPVSHTNPGTTAPGSQPGTTPVSRTDLGSTTPTTRAPESTTSPTTRTPDTSTSPGTRTPDSTTSPGTRTPESSTSPGTRTPDS</sequence>
<feature type="compositionally biased region" description="Polar residues" evidence="1">
    <location>
        <begin position="588"/>
        <end position="600"/>
    </location>
</feature>
<dbReference type="Proteomes" id="UP000295172">
    <property type="component" value="Unassembled WGS sequence"/>
</dbReference>
<feature type="compositionally biased region" description="Low complexity" evidence="1">
    <location>
        <begin position="546"/>
        <end position="587"/>
    </location>
</feature>
<evidence type="ECO:0000256" key="1">
    <source>
        <dbReference type="SAM" id="MobiDB-lite"/>
    </source>
</evidence>
<name>A0A4R4XC93_9ACTN</name>
<dbReference type="OrthoDB" id="3917849at2"/>
<organism evidence="2 3">
    <name type="scientific">Kribbella turkmenica</name>
    <dbReference type="NCBI Taxonomy" id="2530375"/>
    <lineage>
        <taxon>Bacteria</taxon>
        <taxon>Bacillati</taxon>
        <taxon>Actinomycetota</taxon>
        <taxon>Actinomycetes</taxon>
        <taxon>Propionibacteriales</taxon>
        <taxon>Kribbellaceae</taxon>
        <taxon>Kribbella</taxon>
    </lineage>
</organism>
<feature type="region of interest" description="Disordered" evidence="1">
    <location>
        <begin position="426"/>
        <end position="600"/>
    </location>
</feature>
<reference evidence="2 3" key="1">
    <citation type="submission" date="2019-02" db="EMBL/GenBank/DDBJ databases">
        <title>Draft genome sequences of novel Actinobacteria.</title>
        <authorList>
            <person name="Sahin N."/>
            <person name="Ay H."/>
            <person name="Saygin H."/>
        </authorList>
    </citation>
    <scope>NUCLEOTIDE SEQUENCE [LARGE SCALE GENOMIC DNA]</scope>
    <source>
        <strain evidence="2 3">16K104</strain>
    </source>
</reference>
<dbReference type="AlphaFoldDB" id="A0A4R4XC93"/>
<feature type="compositionally biased region" description="Polar residues" evidence="1">
    <location>
        <begin position="515"/>
        <end position="545"/>
    </location>
</feature>
<feature type="compositionally biased region" description="Basic and acidic residues" evidence="1">
    <location>
        <begin position="161"/>
        <end position="173"/>
    </location>
</feature>
<feature type="region of interest" description="Disordered" evidence="1">
    <location>
        <begin position="159"/>
        <end position="195"/>
    </location>
</feature>
<evidence type="ECO:0000313" key="3">
    <source>
        <dbReference type="Proteomes" id="UP000295172"/>
    </source>
</evidence>